<name>A0AAD7CZ35_MYCRO</name>
<proteinExistence type="predicted"/>
<feature type="region of interest" description="Disordered" evidence="1">
    <location>
        <begin position="1"/>
        <end position="34"/>
    </location>
</feature>
<feature type="compositionally biased region" description="Low complexity" evidence="1">
    <location>
        <begin position="7"/>
        <end position="22"/>
    </location>
</feature>
<reference evidence="2" key="1">
    <citation type="submission" date="2023-03" db="EMBL/GenBank/DDBJ databases">
        <title>Massive genome expansion in bonnet fungi (Mycena s.s.) driven by repeated elements and novel gene families across ecological guilds.</title>
        <authorList>
            <consortium name="Lawrence Berkeley National Laboratory"/>
            <person name="Harder C.B."/>
            <person name="Miyauchi S."/>
            <person name="Viragh M."/>
            <person name="Kuo A."/>
            <person name="Thoen E."/>
            <person name="Andreopoulos B."/>
            <person name="Lu D."/>
            <person name="Skrede I."/>
            <person name="Drula E."/>
            <person name="Henrissat B."/>
            <person name="Morin E."/>
            <person name="Kohler A."/>
            <person name="Barry K."/>
            <person name="LaButti K."/>
            <person name="Morin E."/>
            <person name="Salamov A."/>
            <person name="Lipzen A."/>
            <person name="Mereny Z."/>
            <person name="Hegedus B."/>
            <person name="Baldrian P."/>
            <person name="Stursova M."/>
            <person name="Weitz H."/>
            <person name="Taylor A."/>
            <person name="Grigoriev I.V."/>
            <person name="Nagy L.G."/>
            <person name="Martin F."/>
            <person name="Kauserud H."/>
        </authorList>
    </citation>
    <scope>NUCLEOTIDE SEQUENCE</scope>
    <source>
        <strain evidence="2">CBHHK067</strain>
    </source>
</reference>
<dbReference type="AlphaFoldDB" id="A0AAD7CZ35"/>
<evidence type="ECO:0000313" key="2">
    <source>
        <dbReference type="EMBL" id="KAJ7669093.1"/>
    </source>
</evidence>
<dbReference type="EMBL" id="JARKIE010000189">
    <property type="protein sequence ID" value="KAJ7669093.1"/>
    <property type="molecule type" value="Genomic_DNA"/>
</dbReference>
<comment type="caution">
    <text evidence="2">The sequence shown here is derived from an EMBL/GenBank/DDBJ whole genome shotgun (WGS) entry which is preliminary data.</text>
</comment>
<accession>A0AAD7CZ35</accession>
<evidence type="ECO:0000313" key="3">
    <source>
        <dbReference type="Proteomes" id="UP001221757"/>
    </source>
</evidence>
<organism evidence="2 3">
    <name type="scientific">Mycena rosella</name>
    <name type="common">Pink bonnet</name>
    <name type="synonym">Agaricus rosellus</name>
    <dbReference type="NCBI Taxonomy" id="1033263"/>
    <lineage>
        <taxon>Eukaryota</taxon>
        <taxon>Fungi</taxon>
        <taxon>Dikarya</taxon>
        <taxon>Basidiomycota</taxon>
        <taxon>Agaricomycotina</taxon>
        <taxon>Agaricomycetes</taxon>
        <taxon>Agaricomycetidae</taxon>
        <taxon>Agaricales</taxon>
        <taxon>Marasmiineae</taxon>
        <taxon>Mycenaceae</taxon>
        <taxon>Mycena</taxon>
    </lineage>
</organism>
<keyword evidence="3" id="KW-1185">Reference proteome</keyword>
<protein>
    <submittedName>
        <fullName evidence="2">Uncharacterized protein</fullName>
    </submittedName>
</protein>
<dbReference type="Proteomes" id="UP001221757">
    <property type="component" value="Unassembled WGS sequence"/>
</dbReference>
<sequence>MPKPSAKRSTTSSSRRISGQSTFRHANGRVSKVRTNLSKKDVDALNREKMAQEEARLARLSNAQRHAEEAFRDMPDNDSAIFDNPLTDILDGTTLADISHAGEDFNAAGAADAPVSNEALWQALRDSHNILYGRRRDFRTRRDRTQAIVDGFKLQMEAITDAYMDWSLKSKDQGMGAMLQADPDEMVLNHLPLVVIDVFSELATSPYLVL</sequence>
<evidence type="ECO:0000256" key="1">
    <source>
        <dbReference type="SAM" id="MobiDB-lite"/>
    </source>
</evidence>
<gene>
    <name evidence="2" type="ORF">B0H17DRAFT_1142243</name>
</gene>